<dbReference type="AlphaFoldDB" id="A0A803NEM0"/>
<feature type="repeat" description="ANK" evidence="3">
    <location>
        <begin position="85"/>
        <end position="117"/>
    </location>
</feature>
<feature type="repeat" description="ANK" evidence="3">
    <location>
        <begin position="119"/>
        <end position="141"/>
    </location>
</feature>
<dbReference type="InterPro" id="IPR036770">
    <property type="entry name" value="Ankyrin_rpt-contain_sf"/>
</dbReference>
<keyword evidence="5" id="KW-1185">Reference proteome</keyword>
<dbReference type="InterPro" id="IPR002110">
    <property type="entry name" value="Ankyrin_rpt"/>
</dbReference>
<dbReference type="PROSITE" id="PS50088">
    <property type="entry name" value="ANK_REPEAT"/>
    <property type="match status" value="2"/>
</dbReference>
<dbReference type="SMART" id="SM00248">
    <property type="entry name" value="ANK"/>
    <property type="match status" value="4"/>
</dbReference>
<sequence>MEAQIERSQLLAITRLYDAALKGDVPSLLKLLEEDPLILDRCIIGKSGSFMQSPLHVAANIGHVNFTEEIIKQKPELVELVDQIKRSSPLHIASAKGNLKIVEILLAVNPSICYTHDQDGKTPVHVAAINGQIEVLRTLLKVEPQAAWERTIGGGTVLHLCVKHKQIVFEVFDRNDG</sequence>
<dbReference type="Gramene" id="AUR62044574-RA">
    <property type="protein sequence ID" value="AUR62044574-RA:cds"/>
    <property type="gene ID" value="AUR62044574"/>
</dbReference>
<evidence type="ECO:0000256" key="1">
    <source>
        <dbReference type="ARBA" id="ARBA00022737"/>
    </source>
</evidence>
<dbReference type="Gene3D" id="1.25.40.20">
    <property type="entry name" value="Ankyrin repeat-containing domain"/>
    <property type="match status" value="1"/>
</dbReference>
<keyword evidence="2 3" id="KW-0040">ANK repeat</keyword>
<reference evidence="4" key="2">
    <citation type="submission" date="2021-03" db="UniProtKB">
        <authorList>
            <consortium name="EnsemblPlants"/>
        </authorList>
    </citation>
    <scope>IDENTIFICATION</scope>
</reference>
<proteinExistence type="predicted"/>
<evidence type="ECO:0000256" key="3">
    <source>
        <dbReference type="PROSITE-ProRule" id="PRU00023"/>
    </source>
</evidence>
<keyword evidence="1" id="KW-0677">Repeat</keyword>
<dbReference type="SUPFAM" id="SSF48403">
    <property type="entry name" value="Ankyrin repeat"/>
    <property type="match status" value="1"/>
</dbReference>
<evidence type="ECO:0000313" key="5">
    <source>
        <dbReference type="Proteomes" id="UP000596660"/>
    </source>
</evidence>
<dbReference type="OMA" id="NANGFMA"/>
<accession>A0A803NEM0</accession>
<organism evidence="4 5">
    <name type="scientific">Chenopodium quinoa</name>
    <name type="common">Quinoa</name>
    <dbReference type="NCBI Taxonomy" id="63459"/>
    <lineage>
        <taxon>Eukaryota</taxon>
        <taxon>Viridiplantae</taxon>
        <taxon>Streptophyta</taxon>
        <taxon>Embryophyta</taxon>
        <taxon>Tracheophyta</taxon>
        <taxon>Spermatophyta</taxon>
        <taxon>Magnoliopsida</taxon>
        <taxon>eudicotyledons</taxon>
        <taxon>Gunneridae</taxon>
        <taxon>Pentapetalae</taxon>
        <taxon>Caryophyllales</taxon>
        <taxon>Chenopodiaceae</taxon>
        <taxon>Chenopodioideae</taxon>
        <taxon>Atripliceae</taxon>
        <taxon>Chenopodium</taxon>
    </lineage>
</organism>
<dbReference type="PANTHER" id="PTHR24186:SF37">
    <property type="entry name" value="PGG DOMAIN-CONTAINING PROTEIN"/>
    <property type="match status" value="1"/>
</dbReference>
<dbReference type="GO" id="GO:0005886">
    <property type="term" value="C:plasma membrane"/>
    <property type="evidence" value="ECO:0007669"/>
    <property type="project" value="TreeGrafter"/>
</dbReference>
<evidence type="ECO:0000313" key="4">
    <source>
        <dbReference type="EnsemblPlants" id="AUR62044574-RA:cds"/>
    </source>
</evidence>
<name>A0A803NEM0_CHEQI</name>
<dbReference type="EnsemblPlants" id="AUR62044574-RA">
    <property type="protein sequence ID" value="AUR62044574-RA:cds"/>
    <property type="gene ID" value="AUR62044574"/>
</dbReference>
<evidence type="ECO:0000256" key="2">
    <source>
        <dbReference type="ARBA" id="ARBA00023043"/>
    </source>
</evidence>
<dbReference type="Proteomes" id="UP000596660">
    <property type="component" value="Unplaced"/>
</dbReference>
<dbReference type="PANTHER" id="PTHR24186">
    <property type="entry name" value="PROTEIN PHOSPHATASE 1 REGULATORY SUBUNIT"/>
    <property type="match status" value="1"/>
</dbReference>
<dbReference type="PROSITE" id="PS50297">
    <property type="entry name" value="ANK_REP_REGION"/>
    <property type="match status" value="2"/>
</dbReference>
<dbReference type="Pfam" id="PF12796">
    <property type="entry name" value="Ank_2"/>
    <property type="match status" value="1"/>
</dbReference>
<protein>
    <submittedName>
        <fullName evidence="4">Uncharacterized protein</fullName>
    </submittedName>
</protein>
<reference evidence="4" key="1">
    <citation type="journal article" date="2017" name="Nature">
        <title>The genome of Chenopodium quinoa.</title>
        <authorList>
            <person name="Jarvis D.E."/>
            <person name="Ho Y.S."/>
            <person name="Lightfoot D.J."/>
            <person name="Schmoeckel S.M."/>
            <person name="Li B."/>
            <person name="Borm T.J.A."/>
            <person name="Ohyanagi H."/>
            <person name="Mineta K."/>
            <person name="Michell C.T."/>
            <person name="Saber N."/>
            <person name="Kharbatia N.M."/>
            <person name="Rupper R.R."/>
            <person name="Sharp A.R."/>
            <person name="Dally N."/>
            <person name="Boughton B.A."/>
            <person name="Woo Y.H."/>
            <person name="Gao G."/>
            <person name="Schijlen E.G.W.M."/>
            <person name="Guo X."/>
            <person name="Momin A.A."/>
            <person name="Negrao S."/>
            <person name="Al-Babili S."/>
            <person name="Gehring C."/>
            <person name="Roessner U."/>
            <person name="Jung C."/>
            <person name="Murphy K."/>
            <person name="Arold S.T."/>
            <person name="Gojobori T."/>
            <person name="van der Linden C.G."/>
            <person name="van Loo E.N."/>
            <person name="Jellen E.N."/>
            <person name="Maughan P.J."/>
            <person name="Tester M."/>
        </authorList>
    </citation>
    <scope>NUCLEOTIDE SEQUENCE [LARGE SCALE GENOMIC DNA]</scope>
    <source>
        <strain evidence="4">cv. PI 614886</strain>
    </source>
</reference>
<dbReference type="SMR" id="A0A803NEM0"/>